<evidence type="ECO:0000313" key="5">
    <source>
        <dbReference type="Proteomes" id="UP000250462"/>
    </source>
</evidence>
<dbReference type="Pfam" id="PF12802">
    <property type="entry name" value="MarR_2"/>
    <property type="match status" value="1"/>
</dbReference>
<evidence type="ECO:0000313" key="4">
    <source>
        <dbReference type="EMBL" id="RAW17682.1"/>
    </source>
</evidence>
<feature type="compositionally biased region" description="Gly residues" evidence="2">
    <location>
        <begin position="7"/>
        <end position="19"/>
    </location>
</feature>
<reference evidence="4 5" key="1">
    <citation type="submission" date="2018-06" db="EMBL/GenBank/DDBJ databases">
        <title>Phytoactinopolyspora halophila sp. nov., a novel halophilic actinomycete isolated from a saline soil in China.</title>
        <authorList>
            <person name="Tang S.-K."/>
        </authorList>
    </citation>
    <scope>NUCLEOTIDE SEQUENCE [LARGE SCALE GENOMIC DNA]</scope>
    <source>
        <strain evidence="4 5">YIM 96934</strain>
    </source>
</reference>
<dbReference type="CDD" id="cd00090">
    <property type="entry name" value="HTH_ARSR"/>
    <property type="match status" value="1"/>
</dbReference>
<comment type="caution">
    <text evidence="4">The sequence shown here is derived from an EMBL/GenBank/DDBJ whole genome shotgun (WGS) entry which is preliminary data.</text>
</comment>
<keyword evidence="5" id="KW-1185">Reference proteome</keyword>
<proteinExistence type="inferred from homology"/>
<evidence type="ECO:0000259" key="3">
    <source>
        <dbReference type="Pfam" id="PF12802"/>
    </source>
</evidence>
<dbReference type="InterPro" id="IPR011991">
    <property type="entry name" value="ArsR-like_HTH"/>
</dbReference>
<dbReference type="InterPro" id="IPR000600">
    <property type="entry name" value="ROK"/>
</dbReference>
<evidence type="ECO:0000256" key="2">
    <source>
        <dbReference type="SAM" id="MobiDB-lite"/>
    </source>
</evidence>
<comment type="similarity">
    <text evidence="1">Belongs to the ROK (NagC/XylR) family.</text>
</comment>
<dbReference type="AlphaFoldDB" id="A0A329R2H2"/>
<accession>A0A329R2H2</accession>
<dbReference type="Proteomes" id="UP000250462">
    <property type="component" value="Unassembled WGS sequence"/>
</dbReference>
<dbReference type="Pfam" id="PF00480">
    <property type="entry name" value="ROK"/>
    <property type="match status" value="1"/>
</dbReference>
<dbReference type="SUPFAM" id="SSF53067">
    <property type="entry name" value="Actin-like ATPase domain"/>
    <property type="match status" value="1"/>
</dbReference>
<gene>
    <name evidence="4" type="ORF">DPM12_05700</name>
</gene>
<dbReference type="InterPro" id="IPR043129">
    <property type="entry name" value="ATPase_NBD"/>
</dbReference>
<dbReference type="OrthoDB" id="3523179at2"/>
<dbReference type="PANTHER" id="PTHR18964:SF149">
    <property type="entry name" value="BIFUNCTIONAL UDP-N-ACETYLGLUCOSAMINE 2-EPIMERASE_N-ACETYLMANNOSAMINE KINASE"/>
    <property type="match status" value="1"/>
</dbReference>
<feature type="domain" description="HTH marR-type" evidence="3">
    <location>
        <begin position="98"/>
        <end position="147"/>
    </location>
</feature>
<dbReference type="PANTHER" id="PTHR18964">
    <property type="entry name" value="ROK (REPRESSOR, ORF, KINASE) FAMILY"/>
    <property type="match status" value="1"/>
</dbReference>
<name>A0A329R2H2_9ACTN</name>
<organism evidence="4 5">
    <name type="scientific">Phytoactinopolyspora halophila</name>
    <dbReference type="NCBI Taxonomy" id="1981511"/>
    <lineage>
        <taxon>Bacteria</taxon>
        <taxon>Bacillati</taxon>
        <taxon>Actinomycetota</taxon>
        <taxon>Actinomycetes</taxon>
        <taxon>Jiangellales</taxon>
        <taxon>Jiangellaceae</taxon>
        <taxon>Phytoactinopolyspora</taxon>
    </lineage>
</organism>
<sequence length="467" mass="48344">MVERVDVGGGAAGLGGGAGGRRRRNAGLGGIGEARPAISTRAIRTRWGPLHRDARFTRATEGTLSTALCRKEDFHYGVYVSRRPGTPSLLRSINDRNALELLLHDGPLTRVELSKRTGLSKVTASQLLSRLQERDLVEVVGTRSARRGPSAELYAIRPDCSYSIGIEMDPHHVRASLADITGAVVSHVEREVEGTGDPKQLIHDTAADVASQGEIELTKVDEVVIGMPGVVDPVSGDIELSFDLPGWHRGLRHTLAADLGARVSFENDVNLAASAERAEGAGRDVDNMVLLWVGRGVGLAIVLGGDVHHGATGAAGEIGYLPVPGVPSPANIERPAQGALQALVGASAVLELSREHGIVADGAPQAVRAALAGGAAAEGFLRELADRVALGLAAVCAVVDPAVVVVAGETGAAGGDELCARIADAVPHIAPVHPKVVPTGIDDSPILRGAVLAAVDKARQAIIISAE</sequence>
<dbReference type="EMBL" id="QMIG01000003">
    <property type="protein sequence ID" value="RAW17682.1"/>
    <property type="molecule type" value="Genomic_DNA"/>
</dbReference>
<dbReference type="InterPro" id="IPR036388">
    <property type="entry name" value="WH-like_DNA-bd_sf"/>
</dbReference>
<dbReference type="Gene3D" id="1.10.10.10">
    <property type="entry name" value="Winged helix-like DNA-binding domain superfamily/Winged helix DNA-binding domain"/>
    <property type="match status" value="1"/>
</dbReference>
<dbReference type="SUPFAM" id="SSF46785">
    <property type="entry name" value="Winged helix' DNA-binding domain"/>
    <property type="match status" value="1"/>
</dbReference>
<dbReference type="Gene3D" id="3.30.420.40">
    <property type="match status" value="2"/>
</dbReference>
<protein>
    <submittedName>
        <fullName evidence="4">ROK family transcriptional regulator</fullName>
    </submittedName>
</protein>
<feature type="region of interest" description="Disordered" evidence="2">
    <location>
        <begin position="1"/>
        <end position="31"/>
    </location>
</feature>
<dbReference type="GO" id="GO:0003700">
    <property type="term" value="F:DNA-binding transcription factor activity"/>
    <property type="evidence" value="ECO:0007669"/>
    <property type="project" value="InterPro"/>
</dbReference>
<dbReference type="InterPro" id="IPR000835">
    <property type="entry name" value="HTH_MarR-typ"/>
</dbReference>
<evidence type="ECO:0000256" key="1">
    <source>
        <dbReference type="ARBA" id="ARBA00006479"/>
    </source>
</evidence>
<dbReference type="CDD" id="cd23763">
    <property type="entry name" value="ASKHA_ATPase_ROK"/>
    <property type="match status" value="1"/>
</dbReference>
<dbReference type="InterPro" id="IPR036390">
    <property type="entry name" value="WH_DNA-bd_sf"/>
</dbReference>